<comment type="similarity">
    <text evidence="3">Belongs to the enoyl-CoA hydratase/isomerase family.</text>
</comment>
<evidence type="ECO:0000313" key="7">
    <source>
        <dbReference type="Proteomes" id="UP000095038"/>
    </source>
</evidence>
<sequence>MGQNNSLSNRILYQVKGKISIITLNQPDKLNALGGDDYTYLAKLMEKSNKDPSTVITLINSSGRYFSSGADYKFIKKYHELINDKKNDEKEIERQNDRFWFNDFIPRNSYLTDCFINHGKIIVACLNGPAIGLSAAMVALSDIIYSKNDDTFLLYPFTKIGLVTEGSTSYSLLLRLGLSRTNEALLLSKPIYNKDLVSCGFVNKCYNMDDYNKKDQVEVNKSTEKFNELILNELSDSVKFLNGDSIKDIKKLINSNIRLYYNSANSKEVIQGYKKWLTGVPQRQFINLANKNIKHKL</sequence>
<dbReference type="PANTHER" id="PTHR43684:SF1">
    <property type="entry name" value="ENOYL-COA DELTA ISOMERASE 2"/>
    <property type="match status" value="1"/>
</dbReference>
<proteinExistence type="inferred from homology"/>
<dbReference type="STRING" id="1344418.A0A1D2VHP5"/>
<evidence type="ECO:0000256" key="5">
    <source>
        <dbReference type="ARBA" id="ARBA00023235"/>
    </source>
</evidence>
<gene>
    <name evidence="6" type="ORF">ASCRUDRAFT_34532</name>
</gene>
<accession>A0A1D2VHP5</accession>
<evidence type="ECO:0000256" key="2">
    <source>
        <dbReference type="ARBA" id="ARBA00005005"/>
    </source>
</evidence>
<evidence type="ECO:0000256" key="3">
    <source>
        <dbReference type="ARBA" id="ARBA00005254"/>
    </source>
</evidence>
<dbReference type="PANTHER" id="PTHR43684">
    <property type="match status" value="1"/>
</dbReference>
<dbReference type="InterPro" id="IPR051053">
    <property type="entry name" value="ECH/Chromodomain_protein"/>
</dbReference>
<keyword evidence="5" id="KW-0413">Isomerase</keyword>
<organism evidence="6 7">
    <name type="scientific">Ascoidea rubescens DSM 1968</name>
    <dbReference type="NCBI Taxonomy" id="1344418"/>
    <lineage>
        <taxon>Eukaryota</taxon>
        <taxon>Fungi</taxon>
        <taxon>Dikarya</taxon>
        <taxon>Ascomycota</taxon>
        <taxon>Saccharomycotina</taxon>
        <taxon>Saccharomycetes</taxon>
        <taxon>Ascoideaceae</taxon>
        <taxon>Ascoidea</taxon>
    </lineage>
</organism>
<dbReference type="GO" id="GO:0005782">
    <property type="term" value="C:peroxisomal matrix"/>
    <property type="evidence" value="ECO:0007669"/>
    <property type="project" value="TreeGrafter"/>
</dbReference>
<dbReference type="Pfam" id="PF00378">
    <property type="entry name" value="ECH_1"/>
    <property type="match status" value="1"/>
</dbReference>
<dbReference type="EMBL" id="KV454480">
    <property type="protein sequence ID" value="ODV61191.1"/>
    <property type="molecule type" value="Genomic_DNA"/>
</dbReference>
<evidence type="ECO:0000256" key="4">
    <source>
        <dbReference type="ARBA" id="ARBA00023140"/>
    </source>
</evidence>
<comment type="pathway">
    <text evidence="2">Lipid metabolism; fatty acid beta-oxidation.</text>
</comment>
<dbReference type="GO" id="GO:0004165">
    <property type="term" value="F:delta(3)-delta(2)-enoyl-CoA isomerase activity"/>
    <property type="evidence" value="ECO:0007669"/>
    <property type="project" value="UniProtKB-ARBA"/>
</dbReference>
<name>A0A1D2VHP5_9ASCO</name>
<comment type="subcellular location">
    <subcellularLocation>
        <location evidence="1">Peroxisome</location>
    </subcellularLocation>
</comment>
<dbReference type="FunFam" id="3.90.226.10:FF:000048">
    <property type="entry name" value="3,2-trans-enoyl-CoA isomerase"/>
    <property type="match status" value="1"/>
</dbReference>
<dbReference type="AlphaFoldDB" id="A0A1D2VHP5"/>
<dbReference type="InParanoid" id="A0A1D2VHP5"/>
<dbReference type="SUPFAM" id="SSF52096">
    <property type="entry name" value="ClpP/crotonase"/>
    <property type="match status" value="1"/>
</dbReference>
<reference evidence="7" key="1">
    <citation type="submission" date="2016-05" db="EMBL/GenBank/DDBJ databases">
        <title>Comparative genomics of biotechnologically important yeasts.</title>
        <authorList>
            <consortium name="DOE Joint Genome Institute"/>
            <person name="Riley R."/>
            <person name="Haridas S."/>
            <person name="Wolfe K.H."/>
            <person name="Lopes M.R."/>
            <person name="Hittinger C.T."/>
            <person name="Goker M."/>
            <person name="Salamov A."/>
            <person name="Wisecaver J."/>
            <person name="Long T.M."/>
            <person name="Aerts A.L."/>
            <person name="Barry K."/>
            <person name="Choi C."/>
            <person name="Clum A."/>
            <person name="Coughlan A.Y."/>
            <person name="Deshpande S."/>
            <person name="Douglass A.P."/>
            <person name="Hanson S.J."/>
            <person name="Klenk H.-P."/>
            <person name="Labutti K."/>
            <person name="Lapidus A."/>
            <person name="Lindquist E."/>
            <person name="Lipzen A."/>
            <person name="Meier-Kolthoff J.P."/>
            <person name="Ohm R.A."/>
            <person name="Otillar R.P."/>
            <person name="Pangilinan J."/>
            <person name="Peng Y."/>
            <person name="Rokas A."/>
            <person name="Rosa C.A."/>
            <person name="Scheuner C."/>
            <person name="Sibirny A.A."/>
            <person name="Slot J.C."/>
            <person name="Stielow J.B."/>
            <person name="Sun H."/>
            <person name="Kurtzman C.P."/>
            <person name="Blackwell M."/>
            <person name="Grigoriev I.V."/>
            <person name="Jeffries T.W."/>
        </authorList>
    </citation>
    <scope>NUCLEOTIDE SEQUENCE [LARGE SCALE GENOMIC DNA]</scope>
    <source>
        <strain evidence="7">DSM 1968</strain>
    </source>
</reference>
<dbReference type="GO" id="GO:0006635">
    <property type="term" value="P:fatty acid beta-oxidation"/>
    <property type="evidence" value="ECO:0007669"/>
    <property type="project" value="TreeGrafter"/>
</dbReference>
<dbReference type="FunCoup" id="A0A1D2VHP5">
    <property type="interactions" value="218"/>
</dbReference>
<protein>
    <submittedName>
        <fullName evidence="6">ClpP/crotonase</fullName>
    </submittedName>
</protein>
<dbReference type="GeneID" id="30964167"/>
<dbReference type="InterPro" id="IPR001753">
    <property type="entry name" value="Enoyl-CoA_hydra/iso"/>
</dbReference>
<evidence type="ECO:0000313" key="6">
    <source>
        <dbReference type="EMBL" id="ODV61191.1"/>
    </source>
</evidence>
<keyword evidence="7" id="KW-1185">Reference proteome</keyword>
<dbReference type="CDD" id="cd06558">
    <property type="entry name" value="crotonase-like"/>
    <property type="match status" value="1"/>
</dbReference>
<evidence type="ECO:0000256" key="1">
    <source>
        <dbReference type="ARBA" id="ARBA00004275"/>
    </source>
</evidence>
<keyword evidence="4" id="KW-0576">Peroxisome</keyword>
<dbReference type="InterPro" id="IPR029045">
    <property type="entry name" value="ClpP/crotonase-like_dom_sf"/>
</dbReference>
<dbReference type="OrthoDB" id="2018133at2759"/>
<dbReference type="Gene3D" id="3.90.226.10">
    <property type="entry name" value="2-enoyl-CoA Hydratase, Chain A, domain 1"/>
    <property type="match status" value="1"/>
</dbReference>
<dbReference type="Proteomes" id="UP000095038">
    <property type="component" value="Unassembled WGS sequence"/>
</dbReference>
<dbReference type="RefSeq" id="XP_020047498.1">
    <property type="nucleotide sequence ID" value="XM_020190531.1"/>
</dbReference>